<dbReference type="PANTHER" id="PTHR31945:SF85">
    <property type="entry name" value="OS07G0676600 PROTEIN"/>
    <property type="match status" value="1"/>
</dbReference>
<dbReference type="OrthoDB" id="1917523at2759"/>
<reference evidence="5" key="3">
    <citation type="submission" date="2018-08" db="UniProtKB">
        <authorList>
            <consortium name="EnsemblPlants"/>
        </authorList>
    </citation>
    <scope>IDENTIFICATION</scope>
    <source>
        <strain evidence="5">cv. Bd21</strain>
    </source>
</reference>
<dbReference type="GeneID" id="100835782"/>
<dbReference type="AlphaFoldDB" id="I1GR70"/>
<dbReference type="EMBL" id="CM000880">
    <property type="protein sequence ID" value="KQK14664.1"/>
    <property type="molecule type" value="Genomic_DNA"/>
</dbReference>
<evidence type="ECO:0000259" key="3">
    <source>
        <dbReference type="Pfam" id="PF22754"/>
    </source>
</evidence>
<sequence length="170" mass="18428">MWRDERKKAAALQEKLQILRSITHSHAVSDASIILEASEYIKDLKQKVVRRLADRQEMIIISPEEDDGAHHSFAGSPTVRVEALGDGGFLVKVSSSSSSSADRDNKSCCLVSALEAFEELGLAVLHARSCSGTTAHTFRLEAAGGNNNVVLDEHVVKQAVLRAFCKDPAS</sequence>
<evidence type="ECO:0000313" key="4">
    <source>
        <dbReference type="EMBL" id="KQK14664.1"/>
    </source>
</evidence>
<gene>
    <name evidence="5" type="primary">LOC100835782</name>
    <name evidence="4" type="ORF">BRADI_1g17910v3</name>
</gene>
<protein>
    <recommendedName>
        <fullName evidence="3">Plant bHLH transcription factor ACT-like domain-containing protein</fullName>
    </recommendedName>
</protein>
<dbReference type="Gramene" id="KQK14664">
    <property type="protein sequence ID" value="KQK14664"/>
    <property type="gene ID" value="BRADI_1g17910v3"/>
</dbReference>
<keyword evidence="6" id="KW-1185">Reference proteome</keyword>
<dbReference type="HOGENOM" id="CLU_121145_0_0_1"/>
<dbReference type="InterPro" id="IPR054502">
    <property type="entry name" value="bHLH-TF_ACT-like_plant"/>
</dbReference>
<name>I1GR70_BRADI</name>
<evidence type="ECO:0000256" key="2">
    <source>
        <dbReference type="ARBA" id="ARBA00023242"/>
    </source>
</evidence>
<comment type="subcellular location">
    <subcellularLocation>
        <location evidence="1">Nucleus</location>
    </subcellularLocation>
</comment>
<dbReference type="EnsemblPlants" id="KQK14664">
    <property type="protein sequence ID" value="KQK14664"/>
    <property type="gene ID" value="BRADI_1g17910v3"/>
</dbReference>
<dbReference type="KEGG" id="bdi:100835782"/>
<accession>I1GR70</accession>
<reference evidence="4" key="2">
    <citation type="submission" date="2017-06" db="EMBL/GenBank/DDBJ databases">
        <title>WGS assembly of Brachypodium distachyon.</title>
        <authorList>
            <consortium name="The International Brachypodium Initiative"/>
            <person name="Lucas S."/>
            <person name="Harmon-Smith M."/>
            <person name="Lail K."/>
            <person name="Tice H."/>
            <person name="Grimwood J."/>
            <person name="Bruce D."/>
            <person name="Barry K."/>
            <person name="Shu S."/>
            <person name="Lindquist E."/>
            <person name="Wang M."/>
            <person name="Pitluck S."/>
            <person name="Vogel J.P."/>
            <person name="Garvin D.F."/>
            <person name="Mockler T.C."/>
            <person name="Schmutz J."/>
            <person name="Rokhsar D."/>
            <person name="Bevan M.W."/>
        </authorList>
    </citation>
    <scope>NUCLEOTIDE SEQUENCE</scope>
    <source>
        <strain evidence="4">Bd21</strain>
    </source>
</reference>
<dbReference type="GO" id="GO:0043565">
    <property type="term" value="F:sequence-specific DNA binding"/>
    <property type="evidence" value="ECO:0000318"/>
    <property type="project" value="GO_Central"/>
</dbReference>
<dbReference type="GO" id="GO:0003700">
    <property type="term" value="F:DNA-binding transcription factor activity"/>
    <property type="evidence" value="ECO:0000318"/>
    <property type="project" value="GO_Central"/>
</dbReference>
<evidence type="ECO:0000313" key="6">
    <source>
        <dbReference type="Proteomes" id="UP000008810"/>
    </source>
</evidence>
<reference evidence="4 5" key="1">
    <citation type="journal article" date="2010" name="Nature">
        <title>Genome sequencing and analysis of the model grass Brachypodium distachyon.</title>
        <authorList>
            <consortium name="International Brachypodium Initiative"/>
        </authorList>
    </citation>
    <scope>NUCLEOTIDE SEQUENCE [LARGE SCALE GENOMIC DNA]</scope>
    <source>
        <strain evidence="4 5">Bd21</strain>
    </source>
</reference>
<dbReference type="InterPro" id="IPR051358">
    <property type="entry name" value="TF_AMS/ICE1/BHLH6-like"/>
</dbReference>
<keyword evidence="2" id="KW-0539">Nucleus</keyword>
<organism evidence="5">
    <name type="scientific">Brachypodium distachyon</name>
    <name type="common">Purple false brome</name>
    <name type="synonym">Trachynia distachya</name>
    <dbReference type="NCBI Taxonomy" id="15368"/>
    <lineage>
        <taxon>Eukaryota</taxon>
        <taxon>Viridiplantae</taxon>
        <taxon>Streptophyta</taxon>
        <taxon>Embryophyta</taxon>
        <taxon>Tracheophyta</taxon>
        <taxon>Spermatophyta</taxon>
        <taxon>Magnoliopsida</taxon>
        <taxon>Liliopsida</taxon>
        <taxon>Poales</taxon>
        <taxon>Poaceae</taxon>
        <taxon>BOP clade</taxon>
        <taxon>Pooideae</taxon>
        <taxon>Stipodae</taxon>
        <taxon>Brachypodieae</taxon>
        <taxon>Brachypodium</taxon>
    </lineage>
</organism>
<dbReference type="PANTHER" id="PTHR31945">
    <property type="entry name" value="TRANSCRIPTION FACTOR SCREAM2-RELATED"/>
    <property type="match status" value="1"/>
</dbReference>
<evidence type="ECO:0000313" key="5">
    <source>
        <dbReference type="EnsemblPlants" id="KQK14664"/>
    </source>
</evidence>
<dbReference type="Pfam" id="PF22754">
    <property type="entry name" value="bHLH-TF_ACT-like_plant"/>
    <property type="match status" value="1"/>
</dbReference>
<dbReference type="STRING" id="15368.I1GR70"/>
<proteinExistence type="predicted"/>
<evidence type="ECO:0000256" key="1">
    <source>
        <dbReference type="ARBA" id="ARBA00004123"/>
    </source>
</evidence>
<dbReference type="GO" id="GO:0005634">
    <property type="term" value="C:nucleus"/>
    <property type="evidence" value="ECO:0000318"/>
    <property type="project" value="GO_Central"/>
</dbReference>
<dbReference type="RefSeq" id="XP_003559805.1">
    <property type="nucleotide sequence ID" value="XM_003559757.4"/>
</dbReference>
<feature type="domain" description="Plant bHLH transcription factor ACT-like" evidence="3">
    <location>
        <begin position="79"/>
        <end position="164"/>
    </location>
</feature>
<dbReference type="Proteomes" id="UP000008810">
    <property type="component" value="Chromosome 1"/>
</dbReference>
<dbReference type="GO" id="GO:0006355">
    <property type="term" value="P:regulation of DNA-templated transcription"/>
    <property type="evidence" value="ECO:0000318"/>
    <property type="project" value="GO_Central"/>
</dbReference>